<dbReference type="EMBL" id="UZAM01012087">
    <property type="protein sequence ID" value="VDP19980.1"/>
    <property type="molecule type" value="Genomic_DNA"/>
</dbReference>
<evidence type="ECO:0000256" key="1">
    <source>
        <dbReference type="SAM" id="MobiDB-lite"/>
    </source>
</evidence>
<sequence length="194" mass="20315">MFTVSVVVMAVAASAHTGKTDQRPSTSGTDFTGLYSGLQTVDERIVRQPRQFEEVEPAARKVPRGDYDYESRQRPTGRGRNARRRRPLGHGHVQDSLTSDYENIDSIPYRGGPVGRGSDRESGRGLLGRGGLGRGGLGRGRLGDGTLDEERQGGGLGRGGALGRLLNLFGVGGGRGGKGGGGIGGLLNLLGLFG</sequence>
<protein>
    <submittedName>
        <fullName evidence="5">Glycine-rich protein</fullName>
    </submittedName>
</protein>
<evidence type="ECO:0000313" key="3">
    <source>
        <dbReference type="EMBL" id="VDP19980.1"/>
    </source>
</evidence>
<dbReference type="AlphaFoldDB" id="A0A183IZ48"/>
<evidence type="ECO:0000313" key="4">
    <source>
        <dbReference type="Proteomes" id="UP000270296"/>
    </source>
</evidence>
<feature type="compositionally biased region" description="Basic residues" evidence="1">
    <location>
        <begin position="75"/>
        <end position="89"/>
    </location>
</feature>
<reference evidence="3 4" key="2">
    <citation type="submission" date="2018-11" db="EMBL/GenBank/DDBJ databases">
        <authorList>
            <consortium name="Pathogen Informatics"/>
        </authorList>
    </citation>
    <scope>NUCLEOTIDE SEQUENCE [LARGE SCALE GENOMIC DNA]</scope>
</reference>
<feature type="compositionally biased region" description="Gly residues" evidence="1">
    <location>
        <begin position="125"/>
        <end position="140"/>
    </location>
</feature>
<feature type="region of interest" description="Disordered" evidence="1">
    <location>
        <begin position="48"/>
        <end position="156"/>
    </location>
</feature>
<dbReference type="WBParaSite" id="SBAD_0000921701-mRNA-1">
    <property type="protein sequence ID" value="SBAD_0000921701-mRNA-1"/>
    <property type="gene ID" value="SBAD_0000921701"/>
</dbReference>
<evidence type="ECO:0000256" key="2">
    <source>
        <dbReference type="SAM" id="SignalP"/>
    </source>
</evidence>
<evidence type="ECO:0000313" key="5">
    <source>
        <dbReference type="WBParaSite" id="SBAD_0000921701-mRNA-1"/>
    </source>
</evidence>
<proteinExistence type="predicted"/>
<gene>
    <name evidence="3" type="ORF">SBAD_LOCUS8896</name>
</gene>
<feature type="compositionally biased region" description="Basic and acidic residues" evidence="1">
    <location>
        <begin position="48"/>
        <end position="73"/>
    </location>
</feature>
<feature type="signal peptide" evidence="2">
    <location>
        <begin position="1"/>
        <end position="17"/>
    </location>
</feature>
<keyword evidence="4" id="KW-1185">Reference proteome</keyword>
<feature type="region of interest" description="Disordered" evidence="1">
    <location>
        <begin position="15"/>
        <end position="34"/>
    </location>
</feature>
<accession>A0A183IZ48</accession>
<feature type="chain" id="PRO_5043140375" evidence="2">
    <location>
        <begin position="18"/>
        <end position="194"/>
    </location>
</feature>
<keyword evidence="2" id="KW-0732">Signal</keyword>
<reference evidence="5" key="1">
    <citation type="submission" date="2016-06" db="UniProtKB">
        <authorList>
            <consortium name="WormBaseParasite"/>
        </authorList>
    </citation>
    <scope>IDENTIFICATION</scope>
</reference>
<dbReference type="Proteomes" id="UP000270296">
    <property type="component" value="Unassembled WGS sequence"/>
</dbReference>
<organism evidence="5">
    <name type="scientific">Soboliphyme baturini</name>
    <dbReference type="NCBI Taxonomy" id="241478"/>
    <lineage>
        <taxon>Eukaryota</taxon>
        <taxon>Metazoa</taxon>
        <taxon>Ecdysozoa</taxon>
        <taxon>Nematoda</taxon>
        <taxon>Enoplea</taxon>
        <taxon>Dorylaimia</taxon>
        <taxon>Dioctophymatida</taxon>
        <taxon>Dioctophymatoidea</taxon>
        <taxon>Soboliphymatidae</taxon>
        <taxon>Soboliphyme</taxon>
    </lineage>
</organism>
<name>A0A183IZ48_9BILA</name>